<organism evidence="2 3">
    <name type="scientific">Hibiscus sabdariffa</name>
    <name type="common">roselle</name>
    <dbReference type="NCBI Taxonomy" id="183260"/>
    <lineage>
        <taxon>Eukaryota</taxon>
        <taxon>Viridiplantae</taxon>
        <taxon>Streptophyta</taxon>
        <taxon>Embryophyta</taxon>
        <taxon>Tracheophyta</taxon>
        <taxon>Spermatophyta</taxon>
        <taxon>Magnoliopsida</taxon>
        <taxon>eudicotyledons</taxon>
        <taxon>Gunneridae</taxon>
        <taxon>Pentapetalae</taxon>
        <taxon>rosids</taxon>
        <taxon>malvids</taxon>
        <taxon>Malvales</taxon>
        <taxon>Malvaceae</taxon>
        <taxon>Malvoideae</taxon>
        <taxon>Hibiscus</taxon>
    </lineage>
</organism>
<proteinExistence type="predicted"/>
<feature type="region of interest" description="Disordered" evidence="1">
    <location>
        <begin position="88"/>
        <end position="115"/>
    </location>
</feature>
<accession>A0ABR2BZT5</accession>
<sequence length="280" mass="30717">MIHDRNQTSTGEQYANLYGHWIVVDNKRNRTRKSSIATVSNTEQSTKVTGSRFDILGHDEVGNLQVDFHDRDNSLVLDTVDKSSSLVQNHAGLSDPSSGKAMNKAPSVPSPHNESIKDLNVNLDNRDRSGALSIQLGIKVVTLGVAPKEVSTMQVAKGSSRSHAALIVHKEQAGKGKVSSFGNRSINTLRRTNEGRIGLQLKKSGTTWLPPRAVLSDWIESNTSRPPPQLDPPGRKVARASNKENFSNLHVLDKFRDSESIVPSHMDMVIVENAAFELEN</sequence>
<dbReference type="Proteomes" id="UP001472677">
    <property type="component" value="Unassembled WGS sequence"/>
</dbReference>
<evidence type="ECO:0000313" key="2">
    <source>
        <dbReference type="EMBL" id="KAK8512625.1"/>
    </source>
</evidence>
<gene>
    <name evidence="2" type="ORF">V6N12_075195</name>
</gene>
<comment type="caution">
    <text evidence="2">The sequence shown here is derived from an EMBL/GenBank/DDBJ whole genome shotgun (WGS) entry which is preliminary data.</text>
</comment>
<evidence type="ECO:0000256" key="1">
    <source>
        <dbReference type="SAM" id="MobiDB-lite"/>
    </source>
</evidence>
<dbReference type="EMBL" id="JBBPBM010000072">
    <property type="protein sequence ID" value="KAK8512625.1"/>
    <property type="molecule type" value="Genomic_DNA"/>
</dbReference>
<keyword evidence="3" id="KW-1185">Reference proteome</keyword>
<evidence type="ECO:0000313" key="3">
    <source>
        <dbReference type="Proteomes" id="UP001472677"/>
    </source>
</evidence>
<name>A0ABR2BZT5_9ROSI</name>
<reference evidence="2 3" key="1">
    <citation type="journal article" date="2024" name="G3 (Bethesda)">
        <title>Genome assembly of Hibiscus sabdariffa L. provides insights into metabolisms of medicinal natural products.</title>
        <authorList>
            <person name="Kim T."/>
        </authorList>
    </citation>
    <scope>NUCLEOTIDE SEQUENCE [LARGE SCALE GENOMIC DNA]</scope>
    <source>
        <strain evidence="2">TK-2024</strain>
        <tissue evidence="2">Old leaves</tissue>
    </source>
</reference>
<protein>
    <submittedName>
        <fullName evidence="2">Uncharacterized protein</fullName>
    </submittedName>
</protein>